<feature type="signal peptide" evidence="3">
    <location>
        <begin position="1"/>
        <end position="19"/>
    </location>
</feature>
<dbReference type="GO" id="GO:0006508">
    <property type="term" value="P:proteolysis"/>
    <property type="evidence" value="ECO:0007669"/>
    <property type="project" value="InterPro"/>
</dbReference>
<dbReference type="InterPro" id="IPR038765">
    <property type="entry name" value="Papain-like_cys_pep_sf"/>
</dbReference>
<reference evidence="6" key="1">
    <citation type="journal article" date="2013" name="Genetics">
        <title>The draft genome and transcriptome of Panagrellus redivivus are shaped by the harsh demands of a free-living lifestyle.</title>
        <authorList>
            <person name="Srinivasan J."/>
            <person name="Dillman A.R."/>
            <person name="Macchietto M.G."/>
            <person name="Heikkinen L."/>
            <person name="Lakso M."/>
            <person name="Fracchia K.M."/>
            <person name="Antoshechkin I."/>
            <person name="Mortazavi A."/>
            <person name="Wong G."/>
            <person name="Sternberg P.W."/>
        </authorList>
    </citation>
    <scope>NUCLEOTIDE SEQUENCE [LARGE SCALE GENOMIC DNA]</scope>
    <source>
        <strain evidence="6">MT8872</strain>
    </source>
</reference>
<evidence type="ECO:0000256" key="2">
    <source>
        <dbReference type="ARBA" id="ARBA00023157"/>
    </source>
</evidence>
<dbReference type="Pfam" id="PF08246">
    <property type="entry name" value="Inhibitor_I29"/>
    <property type="match status" value="1"/>
</dbReference>
<dbReference type="InterPro" id="IPR025661">
    <property type="entry name" value="Pept_asp_AS"/>
</dbReference>
<dbReference type="InterPro" id="IPR013201">
    <property type="entry name" value="Prot_inhib_I29"/>
</dbReference>
<sequence>MNPTVTFILLLYVLRETVAVDVGISEQFQHHLAKYNIQMSKKEFAWRTLVFAENLRRIDELNAEHYPYTWFEVNQFSHLSFDEFLTKHTSGTNSPWGNYTGPVHVFDVDDDEPSVDGAQVDWRARGKVTGVKDQKSMGSCTIFAVNAAIEGIDGIKRNRLISVSEQQVVDCVDDYNFGNEFGYVQLNGVVHEEAYPYHSSKGNCKVPGGDRVRIDGMLVLSKNTECGIEQLVRTYGPMSVAIHVNDAFMHYRGGILSGACNDGWHAVAVVGFGRDNDQDYWIIKNSWSSGWGEGGYIRLRRKQNTCDIDHAPATAYIK</sequence>
<dbReference type="AlphaFoldDB" id="A0A7E4UU13"/>
<organism evidence="6 7">
    <name type="scientific">Panagrellus redivivus</name>
    <name type="common">Microworm</name>
    <dbReference type="NCBI Taxonomy" id="6233"/>
    <lineage>
        <taxon>Eukaryota</taxon>
        <taxon>Metazoa</taxon>
        <taxon>Ecdysozoa</taxon>
        <taxon>Nematoda</taxon>
        <taxon>Chromadorea</taxon>
        <taxon>Rhabditida</taxon>
        <taxon>Tylenchina</taxon>
        <taxon>Panagrolaimomorpha</taxon>
        <taxon>Panagrolaimoidea</taxon>
        <taxon>Panagrolaimidae</taxon>
        <taxon>Panagrellus</taxon>
    </lineage>
</organism>
<accession>A0A7E4UU13</accession>
<dbReference type="CDD" id="cd02248">
    <property type="entry name" value="Peptidase_C1A"/>
    <property type="match status" value="1"/>
</dbReference>
<feature type="domain" description="Peptidase C1A papain C-terminal" evidence="4">
    <location>
        <begin position="116"/>
        <end position="316"/>
    </location>
</feature>
<keyword evidence="2" id="KW-1015">Disulfide bond</keyword>
<keyword evidence="6" id="KW-1185">Reference proteome</keyword>
<dbReference type="InterPro" id="IPR025660">
    <property type="entry name" value="Pept_his_AS"/>
</dbReference>
<proteinExistence type="inferred from homology"/>
<dbReference type="SMART" id="SM00645">
    <property type="entry name" value="Pept_C1"/>
    <property type="match status" value="1"/>
</dbReference>
<dbReference type="Proteomes" id="UP000492821">
    <property type="component" value="Unassembled WGS sequence"/>
</dbReference>
<feature type="domain" description="Cathepsin propeptide inhibitor" evidence="5">
    <location>
        <begin position="28"/>
        <end position="84"/>
    </location>
</feature>
<evidence type="ECO:0000259" key="5">
    <source>
        <dbReference type="SMART" id="SM00848"/>
    </source>
</evidence>
<dbReference type="PROSITE" id="PS00639">
    <property type="entry name" value="THIOL_PROTEASE_HIS"/>
    <property type="match status" value="1"/>
</dbReference>
<name>A0A7E4UU13_PANRE</name>
<dbReference type="PANTHER" id="PTHR12411">
    <property type="entry name" value="CYSTEINE PROTEASE FAMILY C1-RELATED"/>
    <property type="match status" value="1"/>
</dbReference>
<evidence type="ECO:0000313" key="6">
    <source>
        <dbReference type="Proteomes" id="UP000492821"/>
    </source>
</evidence>
<dbReference type="PROSITE" id="PS00640">
    <property type="entry name" value="THIOL_PROTEASE_ASN"/>
    <property type="match status" value="1"/>
</dbReference>
<evidence type="ECO:0000259" key="4">
    <source>
        <dbReference type="SMART" id="SM00645"/>
    </source>
</evidence>
<comment type="similarity">
    <text evidence="1">Belongs to the peptidase C1 family.</text>
</comment>
<protein>
    <submittedName>
        <fullName evidence="7">Pept_C1 domain-containing protein</fullName>
    </submittedName>
</protein>
<dbReference type="SUPFAM" id="SSF54001">
    <property type="entry name" value="Cysteine proteinases"/>
    <property type="match status" value="1"/>
</dbReference>
<evidence type="ECO:0000256" key="1">
    <source>
        <dbReference type="ARBA" id="ARBA00008455"/>
    </source>
</evidence>
<dbReference type="WBParaSite" id="Pan_g12844.t1">
    <property type="protein sequence ID" value="Pan_g12844.t1"/>
    <property type="gene ID" value="Pan_g12844"/>
</dbReference>
<evidence type="ECO:0000256" key="3">
    <source>
        <dbReference type="SAM" id="SignalP"/>
    </source>
</evidence>
<dbReference type="InterPro" id="IPR039417">
    <property type="entry name" value="Peptidase_C1A_papain-like"/>
</dbReference>
<dbReference type="SMART" id="SM00848">
    <property type="entry name" value="Inhibitor_I29"/>
    <property type="match status" value="1"/>
</dbReference>
<feature type="chain" id="PRO_5028982086" evidence="3">
    <location>
        <begin position="20"/>
        <end position="318"/>
    </location>
</feature>
<reference evidence="7" key="2">
    <citation type="submission" date="2020-10" db="UniProtKB">
        <authorList>
            <consortium name="WormBaseParasite"/>
        </authorList>
    </citation>
    <scope>IDENTIFICATION</scope>
</reference>
<dbReference type="InterPro" id="IPR013128">
    <property type="entry name" value="Peptidase_C1A"/>
</dbReference>
<dbReference type="Pfam" id="PF00112">
    <property type="entry name" value="Peptidase_C1"/>
    <property type="match status" value="1"/>
</dbReference>
<keyword evidence="3" id="KW-0732">Signal</keyword>
<evidence type="ECO:0000313" key="7">
    <source>
        <dbReference type="WBParaSite" id="Pan_g12844.t1"/>
    </source>
</evidence>
<dbReference type="GO" id="GO:0008234">
    <property type="term" value="F:cysteine-type peptidase activity"/>
    <property type="evidence" value="ECO:0007669"/>
    <property type="project" value="InterPro"/>
</dbReference>
<dbReference type="InterPro" id="IPR000668">
    <property type="entry name" value="Peptidase_C1A_C"/>
</dbReference>
<dbReference type="Gene3D" id="3.90.70.10">
    <property type="entry name" value="Cysteine proteinases"/>
    <property type="match status" value="1"/>
</dbReference>